<dbReference type="EMBL" id="JBBEGM010000031">
    <property type="protein sequence ID" value="MEJ2866100.1"/>
    <property type="molecule type" value="Genomic_DNA"/>
</dbReference>
<sequence>MEIRNARARLIAIEAARIDTVLDGLPEHQHPSQVRARLHELMEATADVTLPGWLVARAFGLPIDQRSGAYVLTVDNHLLPLRVHQANAEAAAA</sequence>
<keyword evidence="2" id="KW-1185">Reference proteome</keyword>
<dbReference type="Proteomes" id="UP001369736">
    <property type="component" value="Unassembled WGS sequence"/>
</dbReference>
<dbReference type="RefSeq" id="WP_337707476.1">
    <property type="nucleotide sequence ID" value="NZ_JBBEGM010000031.1"/>
</dbReference>
<accession>A0ABU8MHG8</accession>
<organism evidence="1 2">
    <name type="scientific">Actinomycetospora flava</name>
    <dbReference type="NCBI Taxonomy" id="3129232"/>
    <lineage>
        <taxon>Bacteria</taxon>
        <taxon>Bacillati</taxon>
        <taxon>Actinomycetota</taxon>
        <taxon>Actinomycetes</taxon>
        <taxon>Pseudonocardiales</taxon>
        <taxon>Pseudonocardiaceae</taxon>
        <taxon>Actinomycetospora</taxon>
    </lineage>
</organism>
<evidence type="ECO:0000313" key="2">
    <source>
        <dbReference type="Proteomes" id="UP001369736"/>
    </source>
</evidence>
<gene>
    <name evidence="1" type="ORF">WCD58_33455</name>
</gene>
<reference evidence="1 2" key="1">
    <citation type="submission" date="2024-03" db="EMBL/GenBank/DDBJ databases">
        <title>Actinomycetospora sp. OC33-EN07, a novel actinomycete isolated from wild orchid (Aerides multiflora).</title>
        <authorList>
            <person name="Suriyachadkun C."/>
        </authorList>
    </citation>
    <scope>NUCLEOTIDE SEQUENCE [LARGE SCALE GENOMIC DNA]</scope>
    <source>
        <strain evidence="1 2">OC33-EN07</strain>
    </source>
</reference>
<name>A0ABU8MHG8_9PSEU</name>
<proteinExistence type="predicted"/>
<evidence type="ECO:0000313" key="1">
    <source>
        <dbReference type="EMBL" id="MEJ2866100.1"/>
    </source>
</evidence>
<protein>
    <submittedName>
        <fullName evidence="1">Uncharacterized protein</fullName>
    </submittedName>
</protein>
<comment type="caution">
    <text evidence="1">The sequence shown here is derived from an EMBL/GenBank/DDBJ whole genome shotgun (WGS) entry which is preliminary data.</text>
</comment>